<sequence length="886" mass="98309">MQNTAAPKKSLLKTIAKYLLGFLPLLIIALGIAYWTAPSWVPGQVQKFLPPSIKLQNLEFKRPGLSSTDIDQLVLTLGDRGEGTEYRVALEQVNLGYSLWQRKLTSISAQSAEVQWPKSSSDSSTREALSAIPLPQLPVTDIHVKQLTLSGLTVQDLIAKEIRLRDSEQAMSINTQVHFLDKIFSVALTAKRRHQSVNQLELKLSQGSNQLTLNATPKTLKDWTFTTDGRIDLNQFFYSPGLEPMTFELAGGLKQDRVINLTLNPNSRISTGINANTLELTPQLQALLKGYNIKTNVDTFEPRYSVMMSSSEITSINYYPSGNKLEMPQGLLEVHATNPAVTTKLTVASLELDLDQPLTAKMQQFESAIEIDVKGLNAELNAPEHKSSSNNIRMSAQSDASLANSLLKLDNTTAHVSLGTVDYRGKNSTASIAQNTWDIKGLAHLSFSPDKITQHEWTLLSTKAFNSALNLDNEQFVATGIWPKLHFIQNTKNPTGKLTGNYQVADLSLKQQPLNLNSLKGNIEFVPSKDPHGHLSFANAKYNSQQIGVNSIAGELDWRKKTQSFAAQGLLKHQNSKVPFTYQFDLKNSRHNLKVKQSSLPVSTVTSWVNTLKNYPQLSFSSGQLEIDSLDGDPIGLLFDGKIKLDNFNLNYDEFYVKNWTIEDSLTSSSKLGGTLKSHIDSIELATDIAITDISFLMPHTINSLVVTNFKGNLLKGQLEIPQLSINEQGVSPFTAYLKSIDIGALLSRLKSEKLTLTGRFDFTLPLNISDRGQQITNGKFKALTEGVLQLKSEKGKDANIAFQALENFRYKEFSGTINYTLDGDYVIELNILGSNPNLYNGFPIKLDLTLRGKLPEMLYAMIISGDMTKPILDDLQQKQILNIQQ</sequence>
<evidence type="ECO:0000313" key="3">
    <source>
        <dbReference type="Proteomes" id="UP001501011"/>
    </source>
</evidence>
<evidence type="ECO:0000256" key="1">
    <source>
        <dbReference type="SAM" id="Phobius"/>
    </source>
</evidence>
<dbReference type="Pfam" id="PF11739">
    <property type="entry name" value="YdbH-like"/>
    <property type="match status" value="2"/>
</dbReference>
<name>A0ABP8IKA9_9GAMM</name>
<comment type="caution">
    <text evidence="2">The sequence shown here is derived from an EMBL/GenBank/DDBJ whole genome shotgun (WGS) entry which is preliminary data.</text>
</comment>
<keyword evidence="1" id="KW-0472">Membrane</keyword>
<evidence type="ECO:0008006" key="4">
    <source>
        <dbReference type="Google" id="ProtNLM"/>
    </source>
</evidence>
<keyword evidence="1" id="KW-1133">Transmembrane helix</keyword>
<proteinExistence type="predicted"/>
<feature type="transmembrane region" description="Helical" evidence="1">
    <location>
        <begin position="18"/>
        <end position="37"/>
    </location>
</feature>
<gene>
    <name evidence="2" type="ORF">GCM10023151_14260</name>
</gene>
<protein>
    <recommendedName>
        <fullName evidence="4">Dicarboxylate transport domain-containing protein</fullName>
    </recommendedName>
</protein>
<accession>A0ABP8IKA9</accession>
<keyword evidence="1" id="KW-0812">Transmembrane</keyword>
<evidence type="ECO:0000313" key="2">
    <source>
        <dbReference type="EMBL" id="GAA4361232.1"/>
    </source>
</evidence>
<reference evidence="3" key="1">
    <citation type="journal article" date="2019" name="Int. J. Syst. Evol. Microbiol.">
        <title>The Global Catalogue of Microorganisms (GCM) 10K type strain sequencing project: providing services to taxonomists for standard genome sequencing and annotation.</title>
        <authorList>
            <consortium name="The Broad Institute Genomics Platform"/>
            <consortium name="The Broad Institute Genome Sequencing Center for Infectious Disease"/>
            <person name="Wu L."/>
            <person name="Ma J."/>
        </authorList>
    </citation>
    <scope>NUCLEOTIDE SEQUENCE [LARGE SCALE GENOMIC DNA]</scope>
    <source>
        <strain evidence="3">JCM 17728</strain>
    </source>
</reference>
<organism evidence="2 3">
    <name type="scientific">Kangiella marina</name>
    <dbReference type="NCBI Taxonomy" id="1079178"/>
    <lineage>
        <taxon>Bacteria</taxon>
        <taxon>Pseudomonadati</taxon>
        <taxon>Pseudomonadota</taxon>
        <taxon>Gammaproteobacteria</taxon>
        <taxon>Kangiellales</taxon>
        <taxon>Kangiellaceae</taxon>
        <taxon>Kangiella</taxon>
    </lineage>
</organism>
<dbReference type="InterPro" id="IPR021730">
    <property type="entry name" value="YdbH"/>
</dbReference>
<keyword evidence="3" id="KW-1185">Reference proteome</keyword>
<dbReference type="Proteomes" id="UP001501011">
    <property type="component" value="Unassembled WGS sequence"/>
</dbReference>
<dbReference type="RefSeq" id="WP_345292519.1">
    <property type="nucleotide sequence ID" value="NZ_BAABFV010000001.1"/>
</dbReference>
<dbReference type="EMBL" id="BAABFV010000001">
    <property type="protein sequence ID" value="GAA4361232.1"/>
    <property type="molecule type" value="Genomic_DNA"/>
</dbReference>